<keyword evidence="2" id="KW-1185">Reference proteome</keyword>
<protein>
    <recommendedName>
        <fullName evidence="3">Retrotransposon gag domain-containing protein</fullName>
    </recommendedName>
</protein>
<sequence>MVLQVKTPQALKRISRGFSMMRPQGILEDYIKMKGFPFSLDGVAKDWLYLQPVLFNTWGDMKRMFLEKFFLESRTPTIRKEVCGIRQHSRKTLHKPECQAISAQVISAQAGNIPTSPALPVKPTSMTEISPKITPTRMHI</sequence>
<evidence type="ECO:0000313" key="1">
    <source>
        <dbReference type="EMBL" id="RDX85040.1"/>
    </source>
</evidence>
<gene>
    <name evidence="1" type="ORF">CR513_33821</name>
</gene>
<feature type="non-terminal residue" evidence="1">
    <location>
        <position position="1"/>
    </location>
</feature>
<dbReference type="Proteomes" id="UP000257109">
    <property type="component" value="Unassembled WGS sequence"/>
</dbReference>
<reference evidence="1" key="1">
    <citation type="submission" date="2018-05" db="EMBL/GenBank/DDBJ databases">
        <title>Draft genome of Mucuna pruriens seed.</title>
        <authorList>
            <person name="Nnadi N.E."/>
            <person name="Vos R."/>
            <person name="Hasami M.H."/>
            <person name="Devisetty U.K."/>
            <person name="Aguiy J.C."/>
        </authorList>
    </citation>
    <scope>NUCLEOTIDE SEQUENCE [LARGE SCALE GENOMIC DNA]</scope>
    <source>
        <strain evidence="1">JCA_2017</strain>
    </source>
</reference>
<evidence type="ECO:0000313" key="2">
    <source>
        <dbReference type="Proteomes" id="UP000257109"/>
    </source>
</evidence>
<organism evidence="1 2">
    <name type="scientific">Mucuna pruriens</name>
    <name type="common">Velvet bean</name>
    <name type="synonym">Dolichos pruriens</name>
    <dbReference type="NCBI Taxonomy" id="157652"/>
    <lineage>
        <taxon>Eukaryota</taxon>
        <taxon>Viridiplantae</taxon>
        <taxon>Streptophyta</taxon>
        <taxon>Embryophyta</taxon>
        <taxon>Tracheophyta</taxon>
        <taxon>Spermatophyta</taxon>
        <taxon>Magnoliopsida</taxon>
        <taxon>eudicotyledons</taxon>
        <taxon>Gunneridae</taxon>
        <taxon>Pentapetalae</taxon>
        <taxon>rosids</taxon>
        <taxon>fabids</taxon>
        <taxon>Fabales</taxon>
        <taxon>Fabaceae</taxon>
        <taxon>Papilionoideae</taxon>
        <taxon>50 kb inversion clade</taxon>
        <taxon>NPAAA clade</taxon>
        <taxon>indigoferoid/millettioid clade</taxon>
        <taxon>Phaseoleae</taxon>
        <taxon>Mucuna</taxon>
    </lineage>
</organism>
<name>A0A371G392_MUCPR</name>
<evidence type="ECO:0008006" key="3">
    <source>
        <dbReference type="Google" id="ProtNLM"/>
    </source>
</evidence>
<accession>A0A371G392</accession>
<comment type="caution">
    <text evidence="1">The sequence shown here is derived from an EMBL/GenBank/DDBJ whole genome shotgun (WGS) entry which is preliminary data.</text>
</comment>
<proteinExistence type="predicted"/>
<dbReference type="PANTHER" id="PTHR33223:SF3">
    <property type="match status" value="1"/>
</dbReference>
<dbReference type="AlphaFoldDB" id="A0A371G392"/>
<dbReference type="EMBL" id="QJKJ01006885">
    <property type="protein sequence ID" value="RDX85040.1"/>
    <property type="molecule type" value="Genomic_DNA"/>
</dbReference>
<dbReference type="PANTHER" id="PTHR33223">
    <property type="entry name" value="CCHC-TYPE DOMAIN-CONTAINING PROTEIN"/>
    <property type="match status" value="1"/>
</dbReference>
<dbReference type="OrthoDB" id="1749511at2759"/>